<gene>
    <name evidence="1" type="ORF">CIMG_12264</name>
</gene>
<accession>A0A0D8JW12</accession>
<dbReference type="EMBL" id="GG704915">
    <property type="protein sequence ID" value="KJF61309.1"/>
    <property type="molecule type" value="Genomic_DNA"/>
</dbReference>
<evidence type="ECO:0000313" key="2">
    <source>
        <dbReference type="Proteomes" id="UP000001261"/>
    </source>
</evidence>
<reference evidence="2" key="1">
    <citation type="journal article" date="2009" name="Genome Res.">
        <title>Comparative genomic analyses of the human fungal pathogens Coccidioides and their relatives.</title>
        <authorList>
            <person name="Sharpton T.J."/>
            <person name="Stajich J.E."/>
            <person name="Rounsley S.D."/>
            <person name="Gardner M.J."/>
            <person name="Wortman J.R."/>
            <person name="Jordar V.S."/>
            <person name="Maiti R."/>
            <person name="Kodira C.D."/>
            <person name="Neafsey D.E."/>
            <person name="Zeng Q."/>
            <person name="Hung C.-Y."/>
            <person name="McMahan C."/>
            <person name="Muszewska A."/>
            <person name="Grynberg M."/>
            <person name="Mandel M.A."/>
            <person name="Kellner E.M."/>
            <person name="Barker B.M."/>
            <person name="Galgiani J.N."/>
            <person name="Orbach M.J."/>
            <person name="Kirkland T.N."/>
            <person name="Cole G.T."/>
            <person name="Henn M.R."/>
            <person name="Birren B.W."/>
            <person name="Taylor J.W."/>
        </authorList>
    </citation>
    <scope>NUCLEOTIDE SEQUENCE [LARGE SCALE GENOMIC DNA]</scope>
    <source>
        <strain evidence="2">RS</strain>
    </source>
</reference>
<sequence>MNSLKRQGYGLVHQQSSQRFNFAIPCLHLVLSSCFSVPNLGVLALCQSSFSQTRGQLLPSPRTSVVALLACSSETRRGKGAPRTSYGIMPINYQI</sequence>
<name>A0A0D8JW12_COCIM</name>
<organism evidence="1 2">
    <name type="scientific">Coccidioides immitis (strain RS)</name>
    <name type="common">Valley fever fungus</name>
    <dbReference type="NCBI Taxonomy" id="246410"/>
    <lineage>
        <taxon>Eukaryota</taxon>
        <taxon>Fungi</taxon>
        <taxon>Dikarya</taxon>
        <taxon>Ascomycota</taxon>
        <taxon>Pezizomycotina</taxon>
        <taxon>Eurotiomycetes</taxon>
        <taxon>Eurotiomycetidae</taxon>
        <taxon>Onygenales</taxon>
        <taxon>Onygenaceae</taxon>
        <taxon>Coccidioides</taxon>
    </lineage>
</organism>
<dbReference type="KEGG" id="cim:CIMG_12264"/>
<dbReference type="RefSeq" id="XP_012213742.1">
    <property type="nucleotide sequence ID" value="XM_012358319.1"/>
</dbReference>
<proteinExistence type="predicted"/>
<dbReference type="PROSITE" id="PS51257">
    <property type="entry name" value="PROKAR_LIPOPROTEIN"/>
    <property type="match status" value="1"/>
</dbReference>
<reference evidence="2" key="2">
    <citation type="journal article" date="2010" name="Genome Res.">
        <title>Population genomic sequencing of Coccidioides fungi reveals recent hybridization and transposon control.</title>
        <authorList>
            <person name="Neafsey D.E."/>
            <person name="Barker B.M."/>
            <person name="Sharpton T.J."/>
            <person name="Stajich J.E."/>
            <person name="Park D.J."/>
            <person name="Whiston E."/>
            <person name="Hung C.-Y."/>
            <person name="McMahan C."/>
            <person name="White J."/>
            <person name="Sykes S."/>
            <person name="Heiman D."/>
            <person name="Young S."/>
            <person name="Zeng Q."/>
            <person name="Abouelleil A."/>
            <person name="Aftuck L."/>
            <person name="Bessette D."/>
            <person name="Brown A."/>
            <person name="FitzGerald M."/>
            <person name="Lui A."/>
            <person name="Macdonald J.P."/>
            <person name="Priest M."/>
            <person name="Orbach M.J."/>
            <person name="Galgiani J.N."/>
            <person name="Kirkland T.N."/>
            <person name="Cole G.T."/>
            <person name="Birren B.W."/>
            <person name="Henn M.R."/>
            <person name="Taylor J.W."/>
            <person name="Rounsley S.D."/>
        </authorList>
    </citation>
    <scope>GENOME REANNOTATION</scope>
    <source>
        <strain evidence="2">RS</strain>
    </source>
</reference>
<evidence type="ECO:0000313" key="1">
    <source>
        <dbReference type="EMBL" id="KJF61309.1"/>
    </source>
</evidence>
<dbReference type="Proteomes" id="UP000001261">
    <property type="component" value="Unassembled WGS sequence"/>
</dbReference>
<dbReference type="VEuPathDB" id="FungiDB:CIMG_12264"/>
<dbReference type="AlphaFoldDB" id="A0A0D8JW12"/>
<dbReference type="InParanoid" id="A0A0D8JW12"/>
<dbReference type="GeneID" id="24164063"/>
<protein>
    <submittedName>
        <fullName evidence="1">Uncharacterized protein</fullName>
    </submittedName>
</protein>
<keyword evidence="2" id="KW-1185">Reference proteome</keyword>